<proteinExistence type="predicted"/>
<protein>
    <submittedName>
        <fullName evidence="1">Uncharacterized protein</fullName>
    </submittedName>
</protein>
<accession>A0A2P2IZ37</accession>
<evidence type="ECO:0000313" key="1">
    <source>
        <dbReference type="EMBL" id="MBW86486.1"/>
    </source>
</evidence>
<organism evidence="1">
    <name type="scientific">Rhizophora mucronata</name>
    <name type="common">Asiatic mangrove</name>
    <dbReference type="NCBI Taxonomy" id="61149"/>
    <lineage>
        <taxon>Eukaryota</taxon>
        <taxon>Viridiplantae</taxon>
        <taxon>Streptophyta</taxon>
        <taxon>Embryophyta</taxon>
        <taxon>Tracheophyta</taxon>
        <taxon>Spermatophyta</taxon>
        <taxon>Magnoliopsida</taxon>
        <taxon>eudicotyledons</taxon>
        <taxon>Gunneridae</taxon>
        <taxon>Pentapetalae</taxon>
        <taxon>rosids</taxon>
        <taxon>fabids</taxon>
        <taxon>Malpighiales</taxon>
        <taxon>Rhizophoraceae</taxon>
        <taxon>Rhizophora</taxon>
    </lineage>
</organism>
<reference evidence="1" key="1">
    <citation type="submission" date="2018-02" db="EMBL/GenBank/DDBJ databases">
        <title>Rhizophora mucronata_Transcriptome.</title>
        <authorList>
            <person name="Meera S.P."/>
            <person name="Sreeshan A."/>
            <person name="Augustine A."/>
        </authorList>
    </citation>
    <scope>NUCLEOTIDE SEQUENCE</scope>
    <source>
        <tissue evidence="1">Leaf</tissue>
    </source>
</reference>
<name>A0A2P2IZ37_RHIMU</name>
<dbReference type="EMBL" id="GGEC01006003">
    <property type="protein sequence ID" value="MBW86486.1"/>
    <property type="molecule type" value="Transcribed_RNA"/>
</dbReference>
<dbReference type="AlphaFoldDB" id="A0A2P2IZ37"/>
<sequence length="37" mass="4102">MHSKGDCESLMCGLWSFFRVGEAKFCANNVSFLSDAL</sequence>